<evidence type="ECO:0000256" key="4">
    <source>
        <dbReference type="ARBA" id="ARBA00022723"/>
    </source>
</evidence>
<evidence type="ECO:0000256" key="6">
    <source>
        <dbReference type="ARBA" id="ARBA00022833"/>
    </source>
</evidence>
<dbReference type="Proteomes" id="UP000472277">
    <property type="component" value="Chromosome 12"/>
</dbReference>
<keyword evidence="6" id="KW-0862">Zinc</keyword>
<reference evidence="10" key="1">
    <citation type="submission" date="2025-08" db="UniProtKB">
        <authorList>
            <consortium name="Ensembl"/>
        </authorList>
    </citation>
    <scope>IDENTIFICATION</scope>
</reference>
<evidence type="ECO:0000313" key="10">
    <source>
        <dbReference type="Ensembl" id="ENSSTUP00000034713.1"/>
    </source>
</evidence>
<dbReference type="FunFam" id="3.20.20.140:FF:000216">
    <property type="entry name" value="AMP deaminase"/>
    <property type="match status" value="1"/>
</dbReference>
<dbReference type="GO" id="GO:0046872">
    <property type="term" value="F:metal ion binding"/>
    <property type="evidence" value="ECO:0007669"/>
    <property type="project" value="UniProtKB-KW"/>
</dbReference>
<keyword evidence="4 9" id="KW-0479">Metal-binding</keyword>
<dbReference type="PROSITE" id="PS00485">
    <property type="entry name" value="A_DEAMINASE"/>
    <property type="match status" value="1"/>
</dbReference>
<dbReference type="NCBIfam" id="TIGR01429">
    <property type="entry name" value="AMP_deaminase"/>
    <property type="match status" value="1"/>
</dbReference>
<comment type="similarity">
    <text evidence="3 9">Belongs to the metallo-dependent hydrolases superfamily. Adenosine and AMP deaminases family.</text>
</comment>
<dbReference type="PANTHER" id="PTHR11359:SF2">
    <property type="entry name" value="AMP DEAMINASE 3"/>
    <property type="match status" value="1"/>
</dbReference>
<dbReference type="FunFam" id="3.20.20.140:FF:000035">
    <property type="entry name" value="Probable amp deaminase"/>
    <property type="match status" value="1"/>
</dbReference>
<comment type="catalytic activity">
    <reaction evidence="9">
        <text>AMP + H2O + H(+) = IMP + NH4(+)</text>
        <dbReference type="Rhea" id="RHEA:14777"/>
        <dbReference type="ChEBI" id="CHEBI:15377"/>
        <dbReference type="ChEBI" id="CHEBI:15378"/>
        <dbReference type="ChEBI" id="CHEBI:28938"/>
        <dbReference type="ChEBI" id="CHEBI:58053"/>
        <dbReference type="ChEBI" id="CHEBI:456215"/>
        <dbReference type="EC" id="3.5.4.6"/>
    </reaction>
</comment>
<dbReference type="OMA" id="MICECLD"/>
<evidence type="ECO:0000256" key="1">
    <source>
        <dbReference type="ARBA" id="ARBA00001947"/>
    </source>
</evidence>
<proteinExistence type="inferred from homology"/>
<gene>
    <name evidence="10" type="primary">AMPD3</name>
    <name evidence="10" type="synonym">LOC115203047</name>
</gene>
<dbReference type="InParanoid" id="A0A673YJ94"/>
<dbReference type="SUPFAM" id="SSF51556">
    <property type="entry name" value="Metallo-dependent hydrolases"/>
    <property type="match status" value="1"/>
</dbReference>
<evidence type="ECO:0000256" key="7">
    <source>
        <dbReference type="ARBA" id="ARBA00023080"/>
    </source>
</evidence>
<keyword evidence="5 9" id="KW-0378">Hydrolase</keyword>
<dbReference type="InterPro" id="IPR006650">
    <property type="entry name" value="A/AMP_deam_AS"/>
</dbReference>
<dbReference type="EC" id="3.5.4.6" evidence="9"/>
<evidence type="ECO:0000256" key="5">
    <source>
        <dbReference type="ARBA" id="ARBA00022801"/>
    </source>
</evidence>
<dbReference type="UniPathway" id="UPA00591">
    <property type="reaction ID" value="UER00663"/>
</dbReference>
<comment type="function">
    <text evidence="8">AMP deaminase plays a critical role in energy metabolism. Catalyzes the deamination of AMP to IMP and plays an important role in the purine nucleotide cycle.</text>
</comment>
<name>A0A673YJ94_SALTR</name>
<evidence type="ECO:0000313" key="11">
    <source>
        <dbReference type="Proteomes" id="UP000472277"/>
    </source>
</evidence>
<dbReference type="CDD" id="cd01319">
    <property type="entry name" value="AMPD"/>
    <property type="match status" value="1"/>
</dbReference>
<comment type="pathway">
    <text evidence="2">Purine metabolism; IMP biosynthesis via salvage pathway; IMP from AMP: step 1/1.</text>
</comment>
<dbReference type="InterPro" id="IPR006329">
    <property type="entry name" value="AMPD"/>
</dbReference>
<keyword evidence="7" id="KW-0546">Nucleotide metabolism</keyword>
<evidence type="ECO:0000256" key="2">
    <source>
        <dbReference type="ARBA" id="ARBA00004955"/>
    </source>
</evidence>
<dbReference type="InterPro" id="IPR032466">
    <property type="entry name" value="Metal_Hydrolase"/>
</dbReference>
<dbReference type="GO" id="GO:0005829">
    <property type="term" value="C:cytosol"/>
    <property type="evidence" value="ECO:0007669"/>
    <property type="project" value="TreeGrafter"/>
</dbReference>
<dbReference type="GeneTree" id="ENSGT00950000183011"/>
<evidence type="ECO:0000256" key="3">
    <source>
        <dbReference type="ARBA" id="ARBA00006676"/>
    </source>
</evidence>
<comment type="cofactor">
    <cofactor evidence="1 9">
        <name>Zn(2+)</name>
        <dbReference type="ChEBI" id="CHEBI:29105"/>
    </cofactor>
</comment>
<keyword evidence="11" id="KW-1185">Reference proteome</keyword>
<dbReference type="Gene3D" id="4.10.800.20">
    <property type="match status" value="1"/>
</dbReference>
<evidence type="ECO:0000256" key="9">
    <source>
        <dbReference type="PIRNR" id="PIRNR001251"/>
    </source>
</evidence>
<dbReference type="Ensembl" id="ENSSTUT00000036269.1">
    <property type="protein sequence ID" value="ENSSTUP00000034713.1"/>
    <property type="gene ID" value="ENSSTUG00000014409.1"/>
</dbReference>
<dbReference type="Pfam" id="PF19326">
    <property type="entry name" value="AMP_deaminase"/>
    <property type="match status" value="1"/>
</dbReference>
<dbReference type="GO" id="GO:0097009">
    <property type="term" value="P:energy homeostasis"/>
    <property type="evidence" value="ECO:0007669"/>
    <property type="project" value="UniProtKB-ARBA"/>
</dbReference>
<reference evidence="10" key="2">
    <citation type="submission" date="2025-09" db="UniProtKB">
        <authorList>
            <consortium name="Ensembl"/>
        </authorList>
    </citation>
    <scope>IDENTIFICATION</scope>
</reference>
<dbReference type="PIRSF" id="PIRSF001251">
    <property type="entry name" value="AMP_deaminase_met"/>
    <property type="match status" value="1"/>
</dbReference>
<accession>A0A673YJ94</accession>
<sequence length="780" mass="90084">FFCTGTPWESNPQPWHYMLRRFPKITLSEVDEETRLLAEKVYASALKEEDTKDALSMFTVPEDCPIGLHQAKERELLKELAEQHSEESAKRKKSFKMIRSQSASLQGLQIPVTAEWARSVVTPFLSPSSTCSSLPENCPEYQRVTISGDYCAGITVEDYEQAAKTLMKALFIREKYSRLAYHRFPRTVAKFLRSAENQTWKEEDGVLPDVCPCPREGEDPYNIENIPDNLSYELQTKDGIVYVYENAEALSQNRPRSLPYPDLETFAIDLSHVLAMIIDGPTKTYCHRRLNFLGSKFYLHEMLNEMAELKELKGVPHRDFYNVRKVDTHIHAAACMSQKHLLNFIQTTYKTEADRVVLEKGGRKLTLREVFEHLNMDPYDLTVDSLDVHAGRQTFHRFDKFNSKYNPVGASELREIYLKTDNLIDGEYFARIIKEVSHDLEESKYQHAEPRLSIYGRSADEWDSLSKWFIQHKVHSTNMQWIIQVPRIYDIFKSKKLITNFAKMLENIFLPLFEATVNPQNHKELHVFLKYVTGFDSVDDESKHSDHMFSYKSPKPEQWIADENPPYSYYLFHMYANIMVLNNLRKERGLSTFQFRPHCGEAGSITHLVSAFLTADNISHGLNLKKSPVLQYLYYLAQVPIAMSPLSNNSLFLEYSKNPLREFLHKGLCVSLSTDDPMQFHYTKEALMEEYAIAAQLWKLSTCDVCEIARNSVLQSGLSHQEKKHFIGANYLKDGPEGNDIRRTNVAQIRMAYRHETLCNELSFLVDAVKTEAAIGTQPE</sequence>
<dbReference type="GO" id="GO:0046033">
    <property type="term" value="P:AMP metabolic process"/>
    <property type="evidence" value="ECO:0007669"/>
    <property type="project" value="TreeGrafter"/>
</dbReference>
<dbReference type="GO" id="GO:0032264">
    <property type="term" value="P:IMP salvage"/>
    <property type="evidence" value="ECO:0007669"/>
    <property type="project" value="UniProtKB-UniPathway"/>
</dbReference>
<protein>
    <recommendedName>
        <fullName evidence="9">AMP deaminase</fullName>
        <ecNumber evidence="9">3.5.4.6</ecNumber>
    </recommendedName>
</protein>
<dbReference type="FunFam" id="4.10.800.20:FF:000001">
    <property type="entry name" value="AMP deaminase"/>
    <property type="match status" value="1"/>
</dbReference>
<dbReference type="AlphaFoldDB" id="A0A673YJ94"/>
<dbReference type="PANTHER" id="PTHR11359">
    <property type="entry name" value="AMP DEAMINASE"/>
    <property type="match status" value="1"/>
</dbReference>
<organism evidence="10 11">
    <name type="scientific">Salmo trutta</name>
    <name type="common">Brown trout</name>
    <dbReference type="NCBI Taxonomy" id="8032"/>
    <lineage>
        <taxon>Eukaryota</taxon>
        <taxon>Metazoa</taxon>
        <taxon>Chordata</taxon>
        <taxon>Craniata</taxon>
        <taxon>Vertebrata</taxon>
        <taxon>Euteleostomi</taxon>
        <taxon>Actinopterygii</taxon>
        <taxon>Neopterygii</taxon>
        <taxon>Teleostei</taxon>
        <taxon>Protacanthopterygii</taxon>
        <taxon>Salmoniformes</taxon>
        <taxon>Salmonidae</taxon>
        <taxon>Salmoninae</taxon>
        <taxon>Salmo</taxon>
    </lineage>
</organism>
<evidence type="ECO:0000256" key="8">
    <source>
        <dbReference type="ARBA" id="ARBA00054146"/>
    </source>
</evidence>
<dbReference type="GO" id="GO:0003876">
    <property type="term" value="F:AMP deaminase activity"/>
    <property type="evidence" value="ECO:0007669"/>
    <property type="project" value="UniProtKB-EC"/>
</dbReference>
<dbReference type="Gene3D" id="3.20.20.140">
    <property type="entry name" value="Metal-dependent hydrolases"/>
    <property type="match status" value="1"/>
</dbReference>